<proteinExistence type="predicted"/>
<dbReference type="KEGG" id="spha:D3Y57_12055"/>
<organism evidence="1 2">
    <name type="scientific">Sphingomonas paeninsulae</name>
    <dbReference type="NCBI Taxonomy" id="2319844"/>
    <lineage>
        <taxon>Bacteria</taxon>
        <taxon>Pseudomonadati</taxon>
        <taxon>Pseudomonadota</taxon>
        <taxon>Alphaproteobacteria</taxon>
        <taxon>Sphingomonadales</taxon>
        <taxon>Sphingomonadaceae</taxon>
        <taxon>Sphingomonas</taxon>
    </lineage>
</organism>
<evidence type="ECO:0000313" key="1">
    <source>
        <dbReference type="EMBL" id="AYJ87946.1"/>
    </source>
</evidence>
<evidence type="ECO:0000313" key="2">
    <source>
        <dbReference type="Proteomes" id="UP000276254"/>
    </source>
</evidence>
<dbReference type="EMBL" id="CP032829">
    <property type="protein sequence ID" value="AYJ87946.1"/>
    <property type="molecule type" value="Genomic_DNA"/>
</dbReference>
<sequence>MLGFLRYVALGPAPDPHVDFGQSMGEDIRFMWRFRRCRRLSVEWRTPTQEEVSQIAADAILARFGDVTIAVGEVDGRRWIVRERDWHGWPDPPRYVFFAVDQSGAVWAARDFDWWPRGWPAM</sequence>
<keyword evidence="2" id="KW-1185">Reference proteome</keyword>
<name>A0A494TQ78_SPHPE</name>
<accession>A0A494TQ78</accession>
<dbReference type="Proteomes" id="UP000276254">
    <property type="component" value="Chromosome"/>
</dbReference>
<dbReference type="OrthoDB" id="8375915at2"/>
<reference evidence="1 2" key="1">
    <citation type="submission" date="2018-09" db="EMBL/GenBank/DDBJ databases">
        <title>Sphingomonas peninsula sp. nov., isolated from fildes peninsula, Antarctic soil.</title>
        <authorList>
            <person name="Yingchao G."/>
        </authorList>
    </citation>
    <scope>NUCLEOTIDE SEQUENCE [LARGE SCALE GENOMIC DNA]</scope>
    <source>
        <strain evidence="1 2">YZ-8</strain>
    </source>
</reference>
<dbReference type="AlphaFoldDB" id="A0A494TQ78"/>
<gene>
    <name evidence="1" type="ORF">D3Y57_12055</name>
</gene>
<protein>
    <submittedName>
        <fullName evidence="1">Uncharacterized protein</fullName>
    </submittedName>
</protein>